<dbReference type="OrthoDB" id="6758483at2"/>
<dbReference type="AlphaFoldDB" id="A0A1N7JJ66"/>
<dbReference type="InterPro" id="IPR023614">
    <property type="entry name" value="Porin_dom_sf"/>
</dbReference>
<proteinExistence type="predicted"/>
<dbReference type="GO" id="GO:0015288">
    <property type="term" value="F:porin activity"/>
    <property type="evidence" value="ECO:0007669"/>
    <property type="project" value="InterPro"/>
</dbReference>
<evidence type="ECO:0000256" key="1">
    <source>
        <dbReference type="SAM" id="SignalP"/>
    </source>
</evidence>
<accession>A0A1N7JJ66</accession>
<evidence type="ECO:0000313" key="4">
    <source>
        <dbReference type="Proteomes" id="UP000185678"/>
    </source>
</evidence>
<name>A0A1N7JJ66_9PROT</name>
<organism evidence="3 4">
    <name type="scientific">Insolitispirillum peregrinum</name>
    <dbReference type="NCBI Taxonomy" id="80876"/>
    <lineage>
        <taxon>Bacteria</taxon>
        <taxon>Pseudomonadati</taxon>
        <taxon>Pseudomonadota</taxon>
        <taxon>Alphaproteobacteria</taxon>
        <taxon>Rhodospirillales</taxon>
        <taxon>Novispirillaceae</taxon>
        <taxon>Insolitispirillum</taxon>
    </lineage>
</organism>
<feature type="chain" id="PRO_5009942998" evidence="1">
    <location>
        <begin position="24"/>
        <end position="408"/>
    </location>
</feature>
<dbReference type="EMBL" id="FTOA01000002">
    <property type="protein sequence ID" value="SIS49393.1"/>
    <property type="molecule type" value="Genomic_DNA"/>
</dbReference>
<feature type="signal peptide" evidence="1">
    <location>
        <begin position="1"/>
        <end position="23"/>
    </location>
</feature>
<reference evidence="3 4" key="1">
    <citation type="submission" date="2017-01" db="EMBL/GenBank/DDBJ databases">
        <authorList>
            <person name="Mah S.A."/>
            <person name="Swanson W.J."/>
            <person name="Moy G.W."/>
            <person name="Vacquier V.D."/>
        </authorList>
    </citation>
    <scope>NUCLEOTIDE SEQUENCE [LARGE SCALE GENOMIC DNA]</scope>
    <source>
        <strain evidence="3 4">DSM 11589</strain>
    </source>
</reference>
<evidence type="ECO:0000259" key="2">
    <source>
        <dbReference type="Pfam" id="PF13609"/>
    </source>
</evidence>
<dbReference type="Proteomes" id="UP000185678">
    <property type="component" value="Unassembled WGS sequence"/>
</dbReference>
<dbReference type="InterPro" id="IPR033900">
    <property type="entry name" value="Gram_neg_porin_domain"/>
</dbReference>
<keyword evidence="4" id="KW-1185">Reference proteome</keyword>
<dbReference type="RefSeq" id="WP_076399205.1">
    <property type="nucleotide sequence ID" value="NZ_FTOA01000002.1"/>
</dbReference>
<protein>
    <submittedName>
        <fullName evidence="3">Outer membrane protein (Porin)</fullName>
    </submittedName>
</protein>
<sequence length="408" mass="41478">MKKLLIGTSALVAAASIAGAAQAADPIKLSVGGYGAVMVGYASQDDDYTKATGREVTGVDVKGDNEIHFKGSTTLDNGLTVSVKYEIEAGGRSVNANTTIDSADEYNITVSGAFGSIVAGADDTALAAIAKTAPNVGGRIFNGGLEEGDLQDGAYVLRPAGFDNALNSAYINTGGDAETISYISPAIAGFTFGATYMPDALGGDDNPNQPSSLRGANGSNEAYGAGLMWNGTVSGVTIAAQGGYLWADAGPNTTGNANLVGGVYGAGREEWQLGGQVGYAGFTFGGGYRDVSQDLKASNGLTLAGLGARDEMNGRAWDVGLQYKTGPYGVSLAYFDSSMENAAKNVSDDTMKIWELAGEYTMGPGVALVAGVAHVDFENGTAAGATTAQKNSNENSGWVVATGLSLTF</sequence>
<dbReference type="STRING" id="80876.SAMN05421779_102327"/>
<dbReference type="Gene3D" id="2.40.160.10">
    <property type="entry name" value="Porin"/>
    <property type="match status" value="1"/>
</dbReference>
<dbReference type="Pfam" id="PF13609">
    <property type="entry name" value="Porin_4"/>
    <property type="match status" value="1"/>
</dbReference>
<dbReference type="GO" id="GO:0016020">
    <property type="term" value="C:membrane"/>
    <property type="evidence" value="ECO:0007669"/>
    <property type="project" value="InterPro"/>
</dbReference>
<keyword evidence="1" id="KW-0732">Signal</keyword>
<gene>
    <name evidence="3" type="ORF">SAMN05421779_102327</name>
</gene>
<dbReference type="SUPFAM" id="SSF56935">
    <property type="entry name" value="Porins"/>
    <property type="match status" value="1"/>
</dbReference>
<feature type="domain" description="Porin" evidence="2">
    <location>
        <begin position="10"/>
        <end position="379"/>
    </location>
</feature>
<evidence type="ECO:0000313" key="3">
    <source>
        <dbReference type="EMBL" id="SIS49393.1"/>
    </source>
</evidence>